<protein>
    <submittedName>
        <fullName evidence="2">Uncharacterized protein</fullName>
    </submittedName>
</protein>
<keyword evidence="1" id="KW-1133">Transmembrane helix</keyword>
<accession>A0A2M8H964</accession>
<dbReference type="EMBL" id="PGCP01000015">
    <property type="protein sequence ID" value="PJC93107.1"/>
    <property type="molecule type" value="Genomic_DNA"/>
</dbReference>
<proteinExistence type="predicted"/>
<keyword evidence="3" id="KW-1185">Reference proteome</keyword>
<comment type="caution">
    <text evidence="2">The sequence shown here is derived from an EMBL/GenBank/DDBJ whole genome shotgun (WGS) entry which is preliminary data.</text>
</comment>
<keyword evidence="1" id="KW-0812">Transmembrane</keyword>
<gene>
    <name evidence="2" type="ORF">CUC44_10580</name>
</gene>
<feature type="transmembrane region" description="Helical" evidence="1">
    <location>
        <begin position="171"/>
        <end position="197"/>
    </location>
</feature>
<evidence type="ECO:0000313" key="2">
    <source>
        <dbReference type="EMBL" id="PJC93107.1"/>
    </source>
</evidence>
<dbReference type="Proteomes" id="UP000232060">
    <property type="component" value="Unassembled WGS sequence"/>
</dbReference>
<keyword evidence="1" id="KW-0472">Membrane</keyword>
<reference evidence="2 3" key="1">
    <citation type="submission" date="2017-11" db="EMBL/GenBank/DDBJ databases">
        <title>Draft genome sequence of environmental isolate Aeromonas lusitania sp. nov. MDC 2473.</title>
        <authorList>
            <person name="Colston S.M."/>
            <person name="Navarro A."/>
            <person name="Martinez-Murcia A.J."/>
            <person name="Graf J."/>
        </authorList>
    </citation>
    <scope>NUCLEOTIDE SEQUENCE [LARGE SCALE GENOMIC DNA]</scope>
    <source>
        <strain evidence="2 3">MDC 2473</strain>
    </source>
</reference>
<feature type="transmembrane region" description="Helical" evidence="1">
    <location>
        <begin position="89"/>
        <end position="108"/>
    </location>
</feature>
<dbReference type="AlphaFoldDB" id="A0A2M8H964"/>
<name>A0A2M8H964_9GAMM</name>
<evidence type="ECO:0000256" key="1">
    <source>
        <dbReference type="SAM" id="Phobius"/>
    </source>
</evidence>
<organism evidence="2 3">
    <name type="scientific">Aeromonas lusitana</name>
    <dbReference type="NCBI Taxonomy" id="931529"/>
    <lineage>
        <taxon>Bacteria</taxon>
        <taxon>Pseudomonadati</taxon>
        <taxon>Pseudomonadota</taxon>
        <taxon>Gammaproteobacteria</taxon>
        <taxon>Aeromonadales</taxon>
        <taxon>Aeromonadaceae</taxon>
        <taxon>Aeromonas</taxon>
    </lineage>
</organism>
<evidence type="ECO:0000313" key="3">
    <source>
        <dbReference type="Proteomes" id="UP000232060"/>
    </source>
</evidence>
<sequence length="201" mass="22724">MFFLNWVKGLRSPVQLWAEFSLGAKQVNKLARNFGILLVLFSIYFLISYVLESHFFDQVEAEKEINAGFMSLQQYINSINGLVDSASDFSLFSFLGFWISVGITLKIFNGKDAGATPSIIKKLIRWGGVVVVIFGHFIWNAAANFNFGYMWKDGLPKEPISVSEYLAEVNYVVDSMHTIVGAANYSYVICLVMILLFSRIR</sequence>
<feature type="transmembrane region" description="Helical" evidence="1">
    <location>
        <begin position="34"/>
        <end position="51"/>
    </location>
</feature>
<feature type="transmembrane region" description="Helical" evidence="1">
    <location>
        <begin position="129"/>
        <end position="151"/>
    </location>
</feature>